<keyword evidence="12 15" id="KW-1133">Transmembrane helix</keyword>
<dbReference type="CDD" id="cd06225">
    <property type="entry name" value="HAMP"/>
    <property type="match status" value="1"/>
</dbReference>
<evidence type="ECO:0000313" key="19">
    <source>
        <dbReference type="Proteomes" id="UP001056681"/>
    </source>
</evidence>
<evidence type="ECO:0000256" key="5">
    <source>
        <dbReference type="ARBA" id="ARBA00022519"/>
    </source>
</evidence>
<dbReference type="CDD" id="cd00082">
    <property type="entry name" value="HisKA"/>
    <property type="match status" value="1"/>
</dbReference>
<dbReference type="Pfam" id="PF02518">
    <property type="entry name" value="HATPase_c"/>
    <property type="match status" value="1"/>
</dbReference>
<evidence type="ECO:0000256" key="4">
    <source>
        <dbReference type="ARBA" id="ARBA00022475"/>
    </source>
</evidence>
<dbReference type="EC" id="2.7.13.3" evidence="3"/>
<keyword evidence="13" id="KW-0902">Two-component regulatory system</keyword>
<comment type="catalytic activity">
    <reaction evidence="1">
        <text>ATP + protein L-histidine = ADP + protein N-phospho-L-histidine.</text>
        <dbReference type="EC" id="2.7.13.3"/>
    </reaction>
</comment>
<evidence type="ECO:0000256" key="9">
    <source>
        <dbReference type="ARBA" id="ARBA00022741"/>
    </source>
</evidence>
<sequence>MAARLYLILFAGLLLAQALSVGLMYYERYTTAVSVMLDTIEREVGTSVAILDRLPATERPAWLERLQRDNYRFIIGPGQQGVPLVSSRSRELTAMIAKEVGEAYRVHGDTVSVTPERYQIHLTLHDGSPITMEVTPQGIPVADWLPLVLVLQVALLLACGWIAVRLATRPLKTLAQAVEAVNPAGEALRLPQDGPIEVANAALAFNAMQERIARHLRERLHILASISHDLQTPITRMRLRAESLDDGIERERLLADLGEMEHLVREGVAYARSAHGGDEAPVRIDPTAFVESLVFDYQDVGQPVSLTGIVEGVATVRPRALRRVLVNLIDNAVKYGGAAEVAACRTEGGGLCITVSDRGPGIPETELEEVLQPFYRMEASRSRDTGGAGLGLAIATQLMLSIGGNLTLANRDGGGLVATVVLP</sequence>
<dbReference type="InterPro" id="IPR004358">
    <property type="entry name" value="Sig_transdc_His_kin-like_C"/>
</dbReference>
<organism evidence="18 19">
    <name type="scientific">Luteibacter flocculans</name>
    <dbReference type="NCBI Taxonomy" id="2780091"/>
    <lineage>
        <taxon>Bacteria</taxon>
        <taxon>Pseudomonadati</taxon>
        <taxon>Pseudomonadota</taxon>
        <taxon>Gammaproteobacteria</taxon>
        <taxon>Lysobacterales</taxon>
        <taxon>Rhodanobacteraceae</taxon>
        <taxon>Luteibacter</taxon>
    </lineage>
</organism>
<dbReference type="InterPro" id="IPR050980">
    <property type="entry name" value="2C_sensor_his_kinase"/>
</dbReference>
<dbReference type="Proteomes" id="UP001056681">
    <property type="component" value="Chromosome"/>
</dbReference>
<dbReference type="SUPFAM" id="SSF55874">
    <property type="entry name" value="ATPase domain of HSP90 chaperone/DNA topoisomerase II/histidine kinase"/>
    <property type="match status" value="1"/>
</dbReference>
<feature type="domain" description="Histidine kinase" evidence="16">
    <location>
        <begin position="225"/>
        <end position="423"/>
    </location>
</feature>
<proteinExistence type="predicted"/>
<dbReference type="Gene3D" id="3.30.565.10">
    <property type="entry name" value="Histidine kinase-like ATPase, C-terminal domain"/>
    <property type="match status" value="1"/>
</dbReference>
<protein>
    <recommendedName>
        <fullName evidence="3">histidine kinase</fullName>
        <ecNumber evidence="3">2.7.13.3</ecNumber>
    </recommendedName>
</protein>
<evidence type="ECO:0000259" key="16">
    <source>
        <dbReference type="PROSITE" id="PS50109"/>
    </source>
</evidence>
<dbReference type="SMART" id="SM00304">
    <property type="entry name" value="HAMP"/>
    <property type="match status" value="1"/>
</dbReference>
<gene>
    <name evidence="18" type="ORF">IM816_01300</name>
</gene>
<evidence type="ECO:0000256" key="3">
    <source>
        <dbReference type="ARBA" id="ARBA00012438"/>
    </source>
</evidence>
<feature type="domain" description="HAMP" evidence="17">
    <location>
        <begin position="165"/>
        <end position="217"/>
    </location>
</feature>
<evidence type="ECO:0000256" key="12">
    <source>
        <dbReference type="ARBA" id="ARBA00022989"/>
    </source>
</evidence>
<dbReference type="InterPro" id="IPR003661">
    <property type="entry name" value="HisK_dim/P_dom"/>
</dbReference>
<accession>A0ABY4T6I9</accession>
<dbReference type="PANTHER" id="PTHR44936">
    <property type="entry name" value="SENSOR PROTEIN CREC"/>
    <property type="match status" value="1"/>
</dbReference>
<evidence type="ECO:0000256" key="15">
    <source>
        <dbReference type="SAM" id="Phobius"/>
    </source>
</evidence>
<comment type="subcellular location">
    <subcellularLocation>
        <location evidence="2">Cell inner membrane</location>
        <topology evidence="2">Multi-pass membrane protein</topology>
    </subcellularLocation>
</comment>
<evidence type="ECO:0000256" key="6">
    <source>
        <dbReference type="ARBA" id="ARBA00022553"/>
    </source>
</evidence>
<dbReference type="SMART" id="SM00388">
    <property type="entry name" value="HisKA"/>
    <property type="match status" value="1"/>
</dbReference>
<keyword evidence="19" id="KW-1185">Reference proteome</keyword>
<dbReference type="PANTHER" id="PTHR44936:SF5">
    <property type="entry name" value="SENSOR HISTIDINE KINASE ENVZ"/>
    <property type="match status" value="1"/>
</dbReference>
<keyword evidence="11" id="KW-0067">ATP-binding</keyword>
<dbReference type="InterPro" id="IPR005467">
    <property type="entry name" value="His_kinase_dom"/>
</dbReference>
<dbReference type="SUPFAM" id="SSF47384">
    <property type="entry name" value="Homodimeric domain of signal transducing histidine kinase"/>
    <property type="match status" value="1"/>
</dbReference>
<keyword evidence="5" id="KW-0997">Cell inner membrane</keyword>
<keyword evidence="6" id="KW-0597">Phosphoprotein</keyword>
<dbReference type="GO" id="GO:0016301">
    <property type="term" value="F:kinase activity"/>
    <property type="evidence" value="ECO:0007669"/>
    <property type="project" value="UniProtKB-KW"/>
</dbReference>
<reference evidence="18" key="1">
    <citation type="submission" date="2020-10" db="EMBL/GenBank/DDBJ databases">
        <title>Whole-genome sequence of Luteibacter sp. EIF3.</title>
        <authorList>
            <person name="Friedrich I."/>
            <person name="Hertel R."/>
            <person name="Daniel R."/>
        </authorList>
    </citation>
    <scope>NUCLEOTIDE SEQUENCE</scope>
    <source>
        <strain evidence="18">EIF3</strain>
    </source>
</reference>
<dbReference type="PROSITE" id="PS50885">
    <property type="entry name" value="HAMP"/>
    <property type="match status" value="1"/>
</dbReference>
<keyword evidence="9" id="KW-0547">Nucleotide-binding</keyword>
<dbReference type="SMART" id="SM00387">
    <property type="entry name" value="HATPase_c"/>
    <property type="match status" value="1"/>
</dbReference>
<dbReference type="InterPro" id="IPR003660">
    <property type="entry name" value="HAMP_dom"/>
</dbReference>
<dbReference type="EMBL" id="CP063231">
    <property type="protein sequence ID" value="URL60231.1"/>
    <property type="molecule type" value="Genomic_DNA"/>
</dbReference>
<dbReference type="PROSITE" id="PS50109">
    <property type="entry name" value="HIS_KIN"/>
    <property type="match status" value="1"/>
</dbReference>
<dbReference type="InterPro" id="IPR036890">
    <property type="entry name" value="HATPase_C_sf"/>
</dbReference>
<dbReference type="Pfam" id="PF00672">
    <property type="entry name" value="HAMP"/>
    <property type="match status" value="1"/>
</dbReference>
<keyword evidence="14 15" id="KW-0472">Membrane</keyword>
<evidence type="ECO:0000256" key="11">
    <source>
        <dbReference type="ARBA" id="ARBA00022840"/>
    </source>
</evidence>
<evidence type="ECO:0000259" key="17">
    <source>
        <dbReference type="PROSITE" id="PS50885"/>
    </source>
</evidence>
<dbReference type="InterPro" id="IPR036097">
    <property type="entry name" value="HisK_dim/P_sf"/>
</dbReference>
<feature type="transmembrane region" description="Helical" evidence="15">
    <location>
        <begin position="144"/>
        <end position="164"/>
    </location>
</feature>
<keyword evidence="8 15" id="KW-0812">Transmembrane</keyword>
<dbReference type="InterPro" id="IPR003594">
    <property type="entry name" value="HATPase_dom"/>
</dbReference>
<evidence type="ECO:0000256" key="1">
    <source>
        <dbReference type="ARBA" id="ARBA00000085"/>
    </source>
</evidence>
<keyword evidence="7" id="KW-0808">Transferase</keyword>
<keyword evidence="4" id="KW-1003">Cell membrane</keyword>
<name>A0ABY4T6I9_9GAMM</name>
<evidence type="ECO:0000256" key="14">
    <source>
        <dbReference type="ARBA" id="ARBA00023136"/>
    </source>
</evidence>
<evidence type="ECO:0000256" key="7">
    <source>
        <dbReference type="ARBA" id="ARBA00022679"/>
    </source>
</evidence>
<dbReference type="PRINTS" id="PR00344">
    <property type="entry name" value="BCTRLSENSOR"/>
</dbReference>
<evidence type="ECO:0000313" key="18">
    <source>
        <dbReference type="EMBL" id="URL60231.1"/>
    </source>
</evidence>
<evidence type="ECO:0000256" key="10">
    <source>
        <dbReference type="ARBA" id="ARBA00022777"/>
    </source>
</evidence>
<keyword evidence="10 18" id="KW-0418">Kinase</keyword>
<evidence type="ECO:0000256" key="8">
    <source>
        <dbReference type="ARBA" id="ARBA00022692"/>
    </source>
</evidence>
<evidence type="ECO:0000256" key="13">
    <source>
        <dbReference type="ARBA" id="ARBA00023012"/>
    </source>
</evidence>
<dbReference type="Gene3D" id="1.10.287.130">
    <property type="match status" value="1"/>
</dbReference>
<evidence type="ECO:0000256" key="2">
    <source>
        <dbReference type="ARBA" id="ARBA00004429"/>
    </source>
</evidence>